<dbReference type="HOGENOM" id="CLU_755435_0_0_1"/>
<dbReference type="AlphaFoldDB" id="I7LVN5"/>
<keyword evidence="1 2" id="KW-0812">Transmembrane</keyword>
<dbReference type="eggNOG" id="ENOG502SS71">
    <property type="taxonomic scope" value="Eukaryota"/>
</dbReference>
<keyword evidence="1" id="KW-1133">Transmembrane helix</keyword>
<dbReference type="OMA" id="YDLWNPT"/>
<keyword evidence="3" id="KW-1185">Reference proteome</keyword>
<reference evidence="3" key="1">
    <citation type="journal article" date="2006" name="PLoS Biol.">
        <title>Macronuclear genome sequence of the ciliate Tetrahymena thermophila, a model eukaryote.</title>
        <authorList>
            <person name="Eisen J.A."/>
            <person name="Coyne R.S."/>
            <person name="Wu M."/>
            <person name="Wu D."/>
            <person name="Thiagarajan M."/>
            <person name="Wortman J.R."/>
            <person name="Badger J.H."/>
            <person name="Ren Q."/>
            <person name="Amedeo P."/>
            <person name="Jones K.M."/>
            <person name="Tallon L.J."/>
            <person name="Delcher A.L."/>
            <person name="Salzberg S.L."/>
            <person name="Silva J.C."/>
            <person name="Haas B.J."/>
            <person name="Majoros W.H."/>
            <person name="Farzad M."/>
            <person name="Carlton J.M."/>
            <person name="Smith R.K. Jr."/>
            <person name="Garg J."/>
            <person name="Pearlman R.E."/>
            <person name="Karrer K.M."/>
            <person name="Sun L."/>
            <person name="Manning G."/>
            <person name="Elde N.C."/>
            <person name="Turkewitz A.P."/>
            <person name="Asai D.J."/>
            <person name="Wilkes D.E."/>
            <person name="Wang Y."/>
            <person name="Cai H."/>
            <person name="Collins K."/>
            <person name="Stewart B.A."/>
            <person name="Lee S.R."/>
            <person name="Wilamowska K."/>
            <person name="Weinberg Z."/>
            <person name="Ruzzo W.L."/>
            <person name="Wloga D."/>
            <person name="Gaertig J."/>
            <person name="Frankel J."/>
            <person name="Tsao C.-C."/>
            <person name="Gorovsky M.A."/>
            <person name="Keeling P.J."/>
            <person name="Waller R.F."/>
            <person name="Patron N.J."/>
            <person name="Cherry J.M."/>
            <person name="Stover N.A."/>
            <person name="Krieger C.J."/>
            <person name="del Toro C."/>
            <person name="Ryder H.F."/>
            <person name="Williamson S.C."/>
            <person name="Barbeau R.A."/>
            <person name="Hamilton E.P."/>
            <person name="Orias E."/>
        </authorList>
    </citation>
    <scope>NUCLEOTIDE SEQUENCE [LARGE SCALE GENOMIC DNA]</scope>
    <source>
        <strain evidence="3">SB210</strain>
    </source>
</reference>
<evidence type="ECO:0000256" key="1">
    <source>
        <dbReference type="SAM" id="Phobius"/>
    </source>
</evidence>
<gene>
    <name evidence="2" type="ORF">TTHERM_00133750</name>
</gene>
<dbReference type="KEGG" id="tet:TTHERM_00133750"/>
<dbReference type="OrthoDB" id="289202at2759"/>
<evidence type="ECO:0000313" key="2">
    <source>
        <dbReference type="EMBL" id="EAR99409.2"/>
    </source>
</evidence>
<keyword evidence="1" id="KW-0472">Membrane</keyword>
<dbReference type="Proteomes" id="UP000009168">
    <property type="component" value="Unassembled WGS sequence"/>
</dbReference>
<feature type="transmembrane region" description="Helical" evidence="1">
    <location>
        <begin position="197"/>
        <end position="217"/>
    </location>
</feature>
<dbReference type="InParanoid" id="I7LVN5"/>
<accession>I7LVN5</accession>
<protein>
    <submittedName>
        <fullName evidence="2">Transmembrane protein, putative</fullName>
    </submittedName>
</protein>
<proteinExistence type="predicted"/>
<evidence type="ECO:0000313" key="3">
    <source>
        <dbReference type="Proteomes" id="UP000009168"/>
    </source>
</evidence>
<dbReference type="EMBL" id="GG662639">
    <property type="protein sequence ID" value="EAR99409.2"/>
    <property type="molecule type" value="Genomic_DNA"/>
</dbReference>
<sequence length="367" mass="42709">MESKTDIKKHLKLHYDIIANKILKTDLNTHKPPFIPFTFSEWRRDAFNSLEIELEKLSFAEKQDSKREFINMVDGDLLYSFQKKMKQPYFELVFYDNYAIPKGLDFQAARKDYHLFKDLEALANQISEWCIQIEISADLVDRAELYNYFSCEKEEKQIYKDLKEQLQASSSSSVGEKIRKFFKSTLSYSIKSLSNIVWTKGIALSNISMGALILLYYSFIGTSSLPVQILMPRMHISWLVGGIVGSYALNKVADSIERGEVANNLTKITEIFREITLNLIEFNDNCEYSIKDCTLQKTEDDLQTKCLQLKKVIRHLLDNAEKLTEMKERVSKLRHLIEKDDDEDDDLVLIELEDVQKEDNKEKAKSD</sequence>
<dbReference type="RefSeq" id="XP_001019654.2">
    <property type="nucleotide sequence ID" value="XM_001019654.3"/>
</dbReference>
<name>I7LVN5_TETTS</name>
<dbReference type="GeneID" id="7829240"/>
<organism evidence="2 3">
    <name type="scientific">Tetrahymena thermophila (strain SB210)</name>
    <dbReference type="NCBI Taxonomy" id="312017"/>
    <lineage>
        <taxon>Eukaryota</taxon>
        <taxon>Sar</taxon>
        <taxon>Alveolata</taxon>
        <taxon>Ciliophora</taxon>
        <taxon>Intramacronucleata</taxon>
        <taxon>Oligohymenophorea</taxon>
        <taxon>Hymenostomatida</taxon>
        <taxon>Tetrahymenina</taxon>
        <taxon>Tetrahymenidae</taxon>
        <taxon>Tetrahymena</taxon>
    </lineage>
</organism>